<evidence type="ECO:0000256" key="1">
    <source>
        <dbReference type="ARBA" id="ARBA00004123"/>
    </source>
</evidence>
<feature type="compositionally biased region" description="Gly residues" evidence="4">
    <location>
        <begin position="615"/>
        <end position="625"/>
    </location>
</feature>
<dbReference type="OrthoDB" id="4703at2759"/>
<dbReference type="Gene3D" id="2.130.10.10">
    <property type="entry name" value="YVTN repeat-like/Quinoprotein amine dehydrogenase"/>
    <property type="match status" value="1"/>
</dbReference>
<dbReference type="GO" id="GO:0006383">
    <property type="term" value="P:transcription by RNA polymerase III"/>
    <property type="evidence" value="ECO:0007669"/>
    <property type="project" value="TreeGrafter"/>
</dbReference>
<gene>
    <name evidence="5" type="primary">sfc6</name>
    <name evidence="5" type="ORF">CTA1_8625</name>
</gene>
<keyword evidence="6" id="KW-1185">Reference proteome</keyword>
<keyword evidence="3" id="KW-0539">Nucleus</keyword>
<sequence length="751" mass="82082">MVRTRPRNKTKRIAVIDYGSDGEPPEVHDDSDDENFEAPPPDPEDDEDDPMDVDGGDDDDFKAEDPSQLVIDVNGINDDEDERPAYTSSAGLRKRPTDMAALGTYHADGRPTRHYTGALKRGQRIQVLDFFYGPQEEAVGVASWLLNRWAGYPVLPSKLPDGPAPPVPSPWLEPGFVEDQDRAAKLWFARLGGAEGASWGEWERKMSTEEAAQYRLDPGGHLVSVIGPYPDQQEVDIAPYGGFALTMSGLPLTDEKADEETSTGWMFDVGGIVIGMDWARRTGQEAQVLALAVIPHTDQQLDSEDAYDEKKGIVQLWGLCGRKGDDDGITRPLGRPARLARTVCFDWGRVLRLKWCPTPYRENGAMGLLAVLCGDGQVYIVVVKDIDNDEQDAFTKLENPVVSLGLPAETDVTATCFAWVNTNRIVLGHSDGSLTLWSVSPRILLARHDVHSTRVMHIDTAYPSDPYLVASTPVAGYTTLVDLSDPSCERTSFPCFAITPQPNLLQWQDHLRGFFAVVPSANPLNASVGFVHSRWYAAQVRKAMDGDRLPTCLAAGLHHPFVLVGYMDGTVWAANPSNRIFASKHHFGHKMKVVDHQYIPRERLAGPVLERGCDGSDGGDGGGRCRGASRILQGFRPVPNVNPKVDTWKTKGAIGKKKDNKKGKGKGKKAKSKGKGKEDDGGDDDDDDDADVQGGAEEGDGHFADPKRAVLSEPLTRITTMAWNPNGEYSCWAAVAMASGLVRVMDLGLEC</sequence>
<dbReference type="InterPro" id="IPR015943">
    <property type="entry name" value="WD40/YVTN_repeat-like_dom_sf"/>
</dbReference>
<dbReference type="Proteomes" id="UP000310108">
    <property type="component" value="Unassembled WGS sequence"/>
</dbReference>
<dbReference type="GO" id="GO:0005634">
    <property type="term" value="C:nucleus"/>
    <property type="evidence" value="ECO:0007669"/>
    <property type="project" value="UniProtKB-SubCell"/>
</dbReference>
<dbReference type="STRING" id="1306861.A0A4U6XSL6"/>
<dbReference type="PANTHER" id="PTHR15052:SF2">
    <property type="entry name" value="GENERAL TRANSCRIPTION FACTOR 3C POLYPEPTIDE 2"/>
    <property type="match status" value="1"/>
</dbReference>
<dbReference type="InterPro" id="IPR052416">
    <property type="entry name" value="GTF3C_component"/>
</dbReference>
<feature type="compositionally biased region" description="Basic residues" evidence="4">
    <location>
        <begin position="654"/>
        <end position="674"/>
    </location>
</feature>
<proteinExistence type="predicted"/>
<dbReference type="SUPFAM" id="SSF50978">
    <property type="entry name" value="WD40 repeat-like"/>
    <property type="match status" value="1"/>
</dbReference>
<dbReference type="GO" id="GO:0000127">
    <property type="term" value="C:transcription factor TFIIIC complex"/>
    <property type="evidence" value="ECO:0007669"/>
    <property type="project" value="TreeGrafter"/>
</dbReference>
<evidence type="ECO:0000256" key="3">
    <source>
        <dbReference type="ARBA" id="ARBA00023242"/>
    </source>
</evidence>
<comment type="caution">
    <text evidence="5">The sequence shown here is derived from an EMBL/GenBank/DDBJ whole genome shotgun (WGS) entry which is preliminary data.</text>
</comment>
<dbReference type="PANTHER" id="PTHR15052">
    <property type="entry name" value="RNA POLYMERASE III TRANSCRIPTION INITIATION FACTOR COMPLEX SUBUNIT"/>
    <property type="match status" value="1"/>
</dbReference>
<name>A0A4U6XSL6_9PEZI</name>
<accession>A0A4U6XSL6</accession>
<keyword evidence="2" id="KW-0804">Transcription</keyword>
<dbReference type="AlphaFoldDB" id="A0A4U6XSL6"/>
<comment type="subcellular location">
    <subcellularLocation>
        <location evidence="1">Nucleus</location>
    </subcellularLocation>
</comment>
<evidence type="ECO:0000313" key="6">
    <source>
        <dbReference type="Proteomes" id="UP000310108"/>
    </source>
</evidence>
<reference evidence="5 6" key="1">
    <citation type="journal article" date="2019" name="PLoS ONE">
        <title>Comparative genome analysis indicates high evolutionary potential of pathogenicity genes in Colletotrichum tanaceti.</title>
        <authorList>
            <person name="Lelwala R.V."/>
            <person name="Korhonen P.K."/>
            <person name="Young N.D."/>
            <person name="Scott J.B."/>
            <person name="Ades P.A."/>
            <person name="Gasser R.B."/>
            <person name="Taylor P.W.J."/>
        </authorList>
    </citation>
    <scope>NUCLEOTIDE SEQUENCE [LARGE SCALE GENOMIC DNA]</scope>
    <source>
        <strain evidence="5">BRIP57314</strain>
    </source>
</reference>
<protein>
    <submittedName>
        <fullName evidence="5">Transcription factor tau subunit sfc6</fullName>
    </submittedName>
</protein>
<feature type="compositionally biased region" description="Basic and acidic residues" evidence="4">
    <location>
        <begin position="699"/>
        <end position="708"/>
    </location>
</feature>
<feature type="compositionally biased region" description="Acidic residues" evidence="4">
    <location>
        <begin position="680"/>
        <end position="691"/>
    </location>
</feature>
<evidence type="ECO:0000256" key="4">
    <source>
        <dbReference type="SAM" id="MobiDB-lite"/>
    </source>
</evidence>
<organism evidence="5 6">
    <name type="scientific">Colletotrichum tanaceti</name>
    <dbReference type="NCBI Taxonomy" id="1306861"/>
    <lineage>
        <taxon>Eukaryota</taxon>
        <taxon>Fungi</taxon>
        <taxon>Dikarya</taxon>
        <taxon>Ascomycota</taxon>
        <taxon>Pezizomycotina</taxon>
        <taxon>Sordariomycetes</taxon>
        <taxon>Hypocreomycetidae</taxon>
        <taxon>Glomerellales</taxon>
        <taxon>Glomerellaceae</taxon>
        <taxon>Colletotrichum</taxon>
        <taxon>Colletotrichum destructivum species complex</taxon>
    </lineage>
</organism>
<evidence type="ECO:0000313" key="5">
    <source>
        <dbReference type="EMBL" id="TKW58862.1"/>
    </source>
</evidence>
<feature type="compositionally biased region" description="Basic residues" evidence="4">
    <location>
        <begin position="1"/>
        <end position="12"/>
    </location>
</feature>
<feature type="region of interest" description="Disordered" evidence="4">
    <location>
        <begin position="610"/>
        <end position="708"/>
    </location>
</feature>
<evidence type="ECO:0000256" key="2">
    <source>
        <dbReference type="ARBA" id="ARBA00023163"/>
    </source>
</evidence>
<feature type="compositionally biased region" description="Acidic residues" evidence="4">
    <location>
        <begin position="29"/>
        <end position="62"/>
    </location>
</feature>
<dbReference type="EMBL" id="PJEX01000018">
    <property type="protein sequence ID" value="TKW58862.1"/>
    <property type="molecule type" value="Genomic_DNA"/>
</dbReference>
<feature type="region of interest" description="Disordered" evidence="4">
    <location>
        <begin position="1"/>
        <end position="67"/>
    </location>
</feature>
<dbReference type="InterPro" id="IPR036322">
    <property type="entry name" value="WD40_repeat_dom_sf"/>
</dbReference>